<proteinExistence type="inferred from homology"/>
<comment type="subcellular location">
    <subcellularLocation>
        <location evidence="1">Cell membrane</location>
        <topology evidence="1">Multi-pass membrane protein</topology>
    </subcellularLocation>
</comment>
<name>A0A0L6W4T3_9FIRM</name>
<evidence type="ECO:0000256" key="1">
    <source>
        <dbReference type="HAMAP-Rule" id="MF_02088"/>
    </source>
</evidence>
<evidence type="ECO:0000313" key="3">
    <source>
        <dbReference type="Proteomes" id="UP000037175"/>
    </source>
</evidence>
<dbReference type="Pfam" id="PF02592">
    <property type="entry name" value="Vut_1"/>
    <property type="match status" value="1"/>
</dbReference>
<keyword evidence="1" id="KW-0812">Transmembrane</keyword>
<dbReference type="GO" id="GO:0022857">
    <property type="term" value="F:transmembrane transporter activity"/>
    <property type="evidence" value="ECO:0007669"/>
    <property type="project" value="UniProtKB-UniRule"/>
</dbReference>
<dbReference type="AlphaFoldDB" id="A0A0L6W4T3"/>
<dbReference type="PANTHER" id="PTHR34300">
    <property type="entry name" value="QUEUOSINE PRECURSOR TRANSPORTER-RELATED"/>
    <property type="match status" value="1"/>
</dbReference>
<comment type="caution">
    <text evidence="2">The sequence shown here is derived from an EMBL/GenBank/DDBJ whole genome shotgun (WGS) entry which is preliminary data.</text>
</comment>
<dbReference type="HAMAP" id="MF_02088">
    <property type="entry name" value="Q_prec_transport"/>
    <property type="match status" value="1"/>
</dbReference>
<comment type="function">
    <text evidence="1">Involved in the import of queuosine (Q) precursors, required for Q precursor salvage.</text>
</comment>
<feature type="transmembrane region" description="Helical" evidence="1">
    <location>
        <begin position="40"/>
        <end position="62"/>
    </location>
</feature>
<sequence>MSNRINMDTGSPFNKFTVITSLYIILLIISNLMATKLVTFWGMVLPAAVIAYPLCFMTGDVLTEVWGYKTAKKVIWLGFFANFLLVVWTNIGVYMPYPDFWQGQEHYKFIFNAVPRITLASFAGYIFGELTNSWSLEFIKKFTGERFLFIRTIGSSVIGQVLDTLFFFTIGFYGTVPNKVLVTMIVTQYLFKVACEALGGTPLAYMLVKWAKKDNSVTPPGSLSNCI</sequence>
<keyword evidence="1" id="KW-1003">Cell membrane</keyword>
<organism evidence="2 3">
    <name type="scientific">Thermincola ferriacetica</name>
    <dbReference type="NCBI Taxonomy" id="281456"/>
    <lineage>
        <taxon>Bacteria</taxon>
        <taxon>Bacillati</taxon>
        <taxon>Bacillota</taxon>
        <taxon>Clostridia</taxon>
        <taxon>Eubacteriales</taxon>
        <taxon>Thermincolaceae</taxon>
        <taxon>Thermincola</taxon>
    </lineage>
</organism>
<feature type="transmembrane region" description="Helical" evidence="1">
    <location>
        <begin position="189"/>
        <end position="208"/>
    </location>
</feature>
<dbReference type="RefSeq" id="WP_052217091.1">
    <property type="nucleotide sequence ID" value="NZ_LGTE01000004.1"/>
</dbReference>
<dbReference type="PANTHER" id="PTHR34300:SF2">
    <property type="entry name" value="QUEUOSINE PRECURSOR TRANSPORTER-RELATED"/>
    <property type="match status" value="1"/>
</dbReference>
<dbReference type="NCBIfam" id="TIGR00697">
    <property type="entry name" value="queuosine precursor transporter"/>
    <property type="match status" value="1"/>
</dbReference>
<comment type="similarity">
    <text evidence="1">Belongs to the vitamin uptake transporter (VUT/ECF) (TC 2.A.88) family. Q precursor transporter subfamily.</text>
</comment>
<keyword evidence="1" id="KW-0813">Transport</keyword>
<feature type="transmembrane region" description="Helical" evidence="1">
    <location>
        <begin position="148"/>
        <end position="169"/>
    </location>
</feature>
<accession>A0A0L6W4T3</accession>
<protein>
    <recommendedName>
        <fullName evidence="1">Probable queuosine precursor transporter</fullName>
        <shortName evidence="1">Q precursor transporter</shortName>
    </recommendedName>
</protein>
<feature type="transmembrane region" description="Helical" evidence="1">
    <location>
        <begin position="74"/>
        <end position="97"/>
    </location>
</feature>
<keyword evidence="1" id="KW-0472">Membrane</keyword>
<keyword evidence="1" id="KW-1133">Transmembrane helix</keyword>
<gene>
    <name evidence="2" type="ORF">Tfer_0950</name>
</gene>
<reference evidence="3" key="1">
    <citation type="submission" date="2015-07" db="EMBL/GenBank/DDBJ databases">
        <title>Complete Genome of Thermincola ferriacetica strain Z-0001T.</title>
        <authorList>
            <person name="Lusk B."/>
            <person name="Badalamenti J.P."/>
            <person name="Parameswaran P."/>
            <person name="Bond D.R."/>
            <person name="Torres C.I."/>
        </authorList>
    </citation>
    <scope>NUCLEOTIDE SEQUENCE [LARGE SCALE GENOMIC DNA]</scope>
    <source>
        <strain evidence="3">Z-0001</strain>
    </source>
</reference>
<dbReference type="EMBL" id="LGTE01000004">
    <property type="protein sequence ID" value="KNZ70388.1"/>
    <property type="molecule type" value="Genomic_DNA"/>
</dbReference>
<keyword evidence="3" id="KW-1185">Reference proteome</keyword>
<dbReference type="GO" id="GO:0005886">
    <property type="term" value="C:plasma membrane"/>
    <property type="evidence" value="ECO:0007669"/>
    <property type="project" value="UniProtKB-SubCell"/>
</dbReference>
<dbReference type="Proteomes" id="UP000037175">
    <property type="component" value="Unassembled WGS sequence"/>
</dbReference>
<evidence type="ECO:0000313" key="2">
    <source>
        <dbReference type="EMBL" id="KNZ70388.1"/>
    </source>
</evidence>
<feature type="transmembrane region" description="Helical" evidence="1">
    <location>
        <begin position="12"/>
        <end position="34"/>
    </location>
</feature>
<dbReference type="InterPro" id="IPR003744">
    <property type="entry name" value="YhhQ"/>
</dbReference>